<organism evidence="2 3">
    <name type="scientific">Aegilops tauschii subsp. strangulata</name>
    <name type="common">Goatgrass</name>
    <dbReference type="NCBI Taxonomy" id="200361"/>
    <lineage>
        <taxon>Eukaryota</taxon>
        <taxon>Viridiplantae</taxon>
        <taxon>Streptophyta</taxon>
        <taxon>Embryophyta</taxon>
        <taxon>Tracheophyta</taxon>
        <taxon>Spermatophyta</taxon>
        <taxon>Magnoliopsida</taxon>
        <taxon>Liliopsida</taxon>
        <taxon>Poales</taxon>
        <taxon>Poaceae</taxon>
        <taxon>BOP clade</taxon>
        <taxon>Pooideae</taxon>
        <taxon>Triticodae</taxon>
        <taxon>Triticeae</taxon>
        <taxon>Triticinae</taxon>
        <taxon>Aegilops</taxon>
    </lineage>
</organism>
<reference evidence="2" key="5">
    <citation type="journal article" date="2021" name="G3 (Bethesda)">
        <title>Aegilops tauschii genome assembly Aet v5.0 features greater sequence contiguity and improved annotation.</title>
        <authorList>
            <person name="Wang L."/>
            <person name="Zhu T."/>
            <person name="Rodriguez J.C."/>
            <person name="Deal K.R."/>
            <person name="Dubcovsky J."/>
            <person name="McGuire P.E."/>
            <person name="Lux T."/>
            <person name="Spannagl M."/>
            <person name="Mayer K.F.X."/>
            <person name="Baldrich P."/>
            <person name="Meyers B.C."/>
            <person name="Huo N."/>
            <person name="Gu Y.Q."/>
            <person name="Zhou H."/>
            <person name="Devos K.M."/>
            <person name="Bennetzen J.L."/>
            <person name="Unver T."/>
            <person name="Budak H."/>
            <person name="Gulick P.J."/>
            <person name="Galiba G."/>
            <person name="Kalapos B."/>
            <person name="Nelson D.R."/>
            <person name="Li P."/>
            <person name="You F.M."/>
            <person name="Luo M.C."/>
            <person name="Dvorak J."/>
        </authorList>
    </citation>
    <scope>NUCLEOTIDE SEQUENCE [LARGE SCALE GENOMIC DNA]</scope>
    <source>
        <strain evidence="2">cv. AL8/78</strain>
    </source>
</reference>
<evidence type="ECO:0000256" key="1">
    <source>
        <dbReference type="SAM" id="MobiDB-lite"/>
    </source>
</evidence>
<dbReference type="AlphaFoldDB" id="A0A453I5H1"/>
<dbReference type="Gramene" id="AET4Gv20449100.12">
    <property type="protein sequence ID" value="AET4Gv20449100.12"/>
    <property type="gene ID" value="AET4Gv20449100"/>
</dbReference>
<dbReference type="Gramene" id="AET4Gv20449100.22">
    <property type="protein sequence ID" value="AET4Gv20449100.22"/>
    <property type="gene ID" value="AET4Gv20449100"/>
</dbReference>
<dbReference type="EnsemblPlants" id="AET4Gv20449100.22">
    <property type="protein sequence ID" value="AET4Gv20449100.22"/>
    <property type="gene ID" value="AET4Gv20449100"/>
</dbReference>
<feature type="compositionally biased region" description="Basic and acidic residues" evidence="1">
    <location>
        <begin position="163"/>
        <end position="174"/>
    </location>
</feature>
<feature type="region of interest" description="Disordered" evidence="1">
    <location>
        <begin position="205"/>
        <end position="314"/>
    </location>
</feature>
<dbReference type="Proteomes" id="UP000015105">
    <property type="component" value="Chromosome 4D"/>
</dbReference>
<keyword evidence="3" id="KW-1185">Reference proteome</keyword>
<reference evidence="3" key="2">
    <citation type="journal article" date="2017" name="Nat. Plants">
        <title>The Aegilops tauschii genome reveals multiple impacts of transposons.</title>
        <authorList>
            <person name="Zhao G."/>
            <person name="Zou C."/>
            <person name="Li K."/>
            <person name="Wang K."/>
            <person name="Li T."/>
            <person name="Gao L."/>
            <person name="Zhang X."/>
            <person name="Wang H."/>
            <person name="Yang Z."/>
            <person name="Liu X."/>
            <person name="Jiang W."/>
            <person name="Mao L."/>
            <person name="Kong X."/>
            <person name="Jiao Y."/>
            <person name="Jia J."/>
        </authorList>
    </citation>
    <scope>NUCLEOTIDE SEQUENCE [LARGE SCALE GENOMIC DNA]</scope>
    <source>
        <strain evidence="3">cv. AL8/78</strain>
    </source>
</reference>
<feature type="compositionally biased region" description="Polar residues" evidence="1">
    <location>
        <begin position="245"/>
        <end position="261"/>
    </location>
</feature>
<dbReference type="EnsemblPlants" id="AET4Gv20449100.12">
    <property type="protein sequence ID" value="AET4Gv20449100.12"/>
    <property type="gene ID" value="AET4Gv20449100"/>
</dbReference>
<accession>A0A453I5H1</accession>
<reference evidence="3" key="1">
    <citation type="journal article" date="2014" name="Science">
        <title>Ancient hybridizations among the ancestral genomes of bread wheat.</title>
        <authorList>
            <consortium name="International Wheat Genome Sequencing Consortium,"/>
            <person name="Marcussen T."/>
            <person name="Sandve S.R."/>
            <person name="Heier L."/>
            <person name="Spannagl M."/>
            <person name="Pfeifer M."/>
            <person name="Jakobsen K.S."/>
            <person name="Wulff B.B."/>
            <person name="Steuernagel B."/>
            <person name="Mayer K.F."/>
            <person name="Olsen O.A."/>
        </authorList>
    </citation>
    <scope>NUCLEOTIDE SEQUENCE [LARGE SCALE GENOMIC DNA]</scope>
    <source>
        <strain evidence="3">cv. AL8/78</strain>
    </source>
</reference>
<sequence>MPGTRTFNNLASLEVPSFDLMLEEDNGDMQDVLFPEPTKAECRSATSNTIFDHIRKKSRDFPTLMLSKSMDSSYEPLILKKMKTSRGQFNLDQGILHANEVTPMDSEHSELRVSPTNTAEKCRRILSRTSEKSRSLFAEKVYSPFEKSKSLSRIPDENSVQFADRRGSLSEKSKSLSRIPDENSVQFAVRTDSLSEKTKILWTAADENSQQFGGKRDSPSEKSKILMRPPDDGTLQFAGRRGSPSEKSNVLSRTPDENSLQFAAKRDSSSAKSNVLSKTPDMDSAQFAGRRGNPSEKNKLCSSSPFPDFQAMRQAPAAVQPLRIQDYCKDILASSKGSGTGEPFLGFKSVFSFL</sequence>
<evidence type="ECO:0000313" key="3">
    <source>
        <dbReference type="Proteomes" id="UP000015105"/>
    </source>
</evidence>
<protein>
    <submittedName>
        <fullName evidence="2">Uncharacterized protein</fullName>
    </submittedName>
</protein>
<evidence type="ECO:0000313" key="2">
    <source>
        <dbReference type="EnsemblPlants" id="AET4Gv20449100.12"/>
    </source>
</evidence>
<reference evidence="2" key="3">
    <citation type="journal article" date="2017" name="Nature">
        <title>Genome sequence of the progenitor of the wheat D genome Aegilops tauschii.</title>
        <authorList>
            <person name="Luo M.C."/>
            <person name="Gu Y.Q."/>
            <person name="Puiu D."/>
            <person name="Wang H."/>
            <person name="Twardziok S.O."/>
            <person name="Deal K.R."/>
            <person name="Huo N."/>
            <person name="Zhu T."/>
            <person name="Wang L."/>
            <person name="Wang Y."/>
            <person name="McGuire P.E."/>
            <person name="Liu S."/>
            <person name="Long H."/>
            <person name="Ramasamy R.K."/>
            <person name="Rodriguez J.C."/>
            <person name="Van S.L."/>
            <person name="Yuan L."/>
            <person name="Wang Z."/>
            <person name="Xia Z."/>
            <person name="Xiao L."/>
            <person name="Anderson O.D."/>
            <person name="Ouyang S."/>
            <person name="Liang Y."/>
            <person name="Zimin A.V."/>
            <person name="Pertea G."/>
            <person name="Qi P."/>
            <person name="Bennetzen J.L."/>
            <person name="Dai X."/>
            <person name="Dawson M.W."/>
            <person name="Muller H.G."/>
            <person name="Kugler K."/>
            <person name="Rivarola-Duarte L."/>
            <person name="Spannagl M."/>
            <person name="Mayer K.F.X."/>
            <person name="Lu F.H."/>
            <person name="Bevan M.W."/>
            <person name="Leroy P."/>
            <person name="Li P."/>
            <person name="You F.M."/>
            <person name="Sun Q."/>
            <person name="Liu Z."/>
            <person name="Lyons E."/>
            <person name="Wicker T."/>
            <person name="Salzberg S.L."/>
            <person name="Devos K.M."/>
            <person name="Dvorak J."/>
        </authorList>
    </citation>
    <scope>NUCLEOTIDE SEQUENCE [LARGE SCALE GENOMIC DNA]</scope>
    <source>
        <strain evidence="2">cv. AL8/78</strain>
    </source>
</reference>
<proteinExistence type="predicted"/>
<reference evidence="2" key="4">
    <citation type="submission" date="2019-03" db="UniProtKB">
        <authorList>
            <consortium name="EnsemblPlants"/>
        </authorList>
    </citation>
    <scope>IDENTIFICATION</scope>
</reference>
<feature type="compositionally biased region" description="Basic and acidic residues" evidence="1">
    <location>
        <begin position="214"/>
        <end position="224"/>
    </location>
</feature>
<feature type="region of interest" description="Disordered" evidence="1">
    <location>
        <begin position="156"/>
        <end position="180"/>
    </location>
</feature>
<name>A0A453I5H1_AEGTS</name>